<dbReference type="InterPro" id="IPR037053">
    <property type="entry name" value="Phage_tail_collar_dom_sf"/>
</dbReference>
<gene>
    <name evidence="2" type="ORF">NUH88_00435</name>
</gene>
<evidence type="ECO:0000313" key="2">
    <source>
        <dbReference type="EMBL" id="UUX50175.1"/>
    </source>
</evidence>
<dbReference type="InterPro" id="IPR011083">
    <property type="entry name" value="Phage_tail_collar_dom"/>
</dbReference>
<proteinExistence type="predicted"/>
<dbReference type="Proteomes" id="UP001060336">
    <property type="component" value="Chromosome"/>
</dbReference>
<dbReference type="KEGG" id="naci:NUH88_00435"/>
<accession>A0A9J7ASD4</accession>
<dbReference type="Pfam" id="PF07484">
    <property type="entry name" value="Collar"/>
    <property type="match status" value="1"/>
</dbReference>
<sequence>MISLFAGTITPDGWAYSDGSLISIEDNPNLYSLIGTSYGGDGQSQFALPDLRGRAPIGIGQGNGLSDISLGQMIGSPNFLP</sequence>
<dbReference type="RefSeq" id="WP_257769248.1">
    <property type="nucleotide sequence ID" value="NZ_CP102480.1"/>
</dbReference>
<dbReference type="SUPFAM" id="SSF88874">
    <property type="entry name" value="Receptor-binding domain of short tail fibre protein gp12"/>
    <property type="match status" value="1"/>
</dbReference>
<protein>
    <submittedName>
        <fullName evidence="2">Tail fiber protein</fullName>
    </submittedName>
</protein>
<reference evidence="2" key="1">
    <citation type="submission" date="2022-08" db="EMBL/GenBank/DDBJ databases">
        <title>Nisaea acidiphila sp. nov., isolated from a marine algal debris and emended description of the genus Nisaea Urios et al. 2008.</title>
        <authorList>
            <person name="Kwon K."/>
        </authorList>
    </citation>
    <scope>NUCLEOTIDE SEQUENCE</scope>
    <source>
        <strain evidence="2">MEBiC11861</strain>
    </source>
</reference>
<dbReference type="Gene3D" id="3.90.1340.10">
    <property type="entry name" value="Phage tail collar domain"/>
    <property type="match status" value="1"/>
</dbReference>
<keyword evidence="3" id="KW-1185">Reference proteome</keyword>
<feature type="domain" description="Phage tail collar" evidence="1">
    <location>
        <begin position="1"/>
        <end position="56"/>
    </location>
</feature>
<dbReference type="EMBL" id="CP102480">
    <property type="protein sequence ID" value="UUX50175.1"/>
    <property type="molecule type" value="Genomic_DNA"/>
</dbReference>
<evidence type="ECO:0000259" key="1">
    <source>
        <dbReference type="Pfam" id="PF07484"/>
    </source>
</evidence>
<dbReference type="AlphaFoldDB" id="A0A9J7ASD4"/>
<organism evidence="2 3">
    <name type="scientific">Nisaea acidiphila</name>
    <dbReference type="NCBI Taxonomy" id="1862145"/>
    <lineage>
        <taxon>Bacteria</taxon>
        <taxon>Pseudomonadati</taxon>
        <taxon>Pseudomonadota</taxon>
        <taxon>Alphaproteobacteria</taxon>
        <taxon>Rhodospirillales</taxon>
        <taxon>Thalassobaculaceae</taxon>
        <taxon>Nisaea</taxon>
    </lineage>
</organism>
<evidence type="ECO:0000313" key="3">
    <source>
        <dbReference type="Proteomes" id="UP001060336"/>
    </source>
</evidence>
<name>A0A9J7ASD4_9PROT</name>